<feature type="compositionally biased region" description="Low complexity" evidence="7">
    <location>
        <begin position="536"/>
        <end position="547"/>
    </location>
</feature>
<dbReference type="InterPro" id="IPR018247">
    <property type="entry name" value="EF_Hand_1_Ca_BS"/>
</dbReference>
<evidence type="ECO:0000259" key="8">
    <source>
        <dbReference type="PROSITE" id="PS50222"/>
    </source>
</evidence>
<feature type="region of interest" description="Disordered" evidence="7">
    <location>
        <begin position="670"/>
        <end position="700"/>
    </location>
</feature>
<evidence type="ECO:0000256" key="7">
    <source>
        <dbReference type="SAM" id="MobiDB-lite"/>
    </source>
</evidence>
<accession>A0AAU9W284</accession>
<evidence type="ECO:0000256" key="6">
    <source>
        <dbReference type="ARBA" id="ARBA00023242"/>
    </source>
</evidence>
<evidence type="ECO:0000256" key="2">
    <source>
        <dbReference type="ARBA" id="ARBA00004574"/>
    </source>
</evidence>
<feature type="region of interest" description="Disordered" evidence="7">
    <location>
        <begin position="521"/>
        <end position="554"/>
    </location>
</feature>
<evidence type="ECO:0000256" key="1">
    <source>
        <dbReference type="ARBA" id="ARBA00004123"/>
    </source>
</evidence>
<dbReference type="GO" id="GO:0005697">
    <property type="term" value="C:telomerase holoenzyme complex"/>
    <property type="evidence" value="ECO:0007669"/>
    <property type="project" value="InterPro"/>
</dbReference>
<dbReference type="CDD" id="cd15902">
    <property type="entry name" value="EFh_HEF"/>
    <property type="match status" value="1"/>
</dbReference>
<dbReference type="SMART" id="SM00054">
    <property type="entry name" value="EFh"/>
    <property type="match status" value="6"/>
</dbReference>
<sequence length="1045" mass="117506">MASWIAKPWIEQALRSPDSKSLPKIARAQVIKLEETSKNVALMISDKKLFVKALFSTPAIEQFKRDNSSLSLPDIQGGLIFIKKYSVQVMAEKDWGDAEFLIKIYHFKFAGGEGNTQFGGDITDASTYPPLQQRLRELWWIAQLRSLLDNAQSCQESHEDGSNLNFNEINKTLLRSHEKVFVPDEMEKKLAEIPEWKASYYPPQSYDTDSEPSSLGRESSFTRPSISLVAVEDNITKLETRDIFASQSKQEGRKRVKLVGNETSGEMSGCVPISMIRENKISNNSDKVGINEQVKSVVEQSSIVENGEKAKTSEKTRCCLQEEDGVPLVSSSSSYIPSSQTHAHVVTIQPLEGLIPEELFLSWSEGSQPRESSEESYSILHGGSAAGGEDEDISFVPSSQNSHELDPAPQLPHVTPVRCQRDCSLSESQLEKLFENSVSFDEVTTPPGLSGVLSPTPECYTKIKPQEVSQEDSETTLYKILSGRRKCSSQSFSSRRTDVNTACYFSCQEAEKESTLILGSKPNILGNTNSKESTISSSRGNSVSKSSTGKQPNRVNSNVEFDILFSQNTWSVSQPFTQELSADLVEIDRRQSIKRRHSETEDHSHKTHLSDKQEKEVFYGDGAVSPDRTSFSPNSSQAGYSQSQRCNNSLTISLAKPTFLYSQQDPLVLDTSGSTEGNKSSEEEEPFTLRTPTFGSLPSFQIPVEKGESLNREGESLHLSQALRRKLEYYQRERQAPQHACVRVVHNIKDRFSLRANVILVLRAIIMEAGKDACMLQFNSDAKLTSEEFVKVFKEFDKDGNGYIEADELNTFLVTLLQETGNETPSPEELEKFKEYVLEKYDDNCDGKISMDELENILPTEENYLKQFRAEFSSKTMDSVQFIKIWNHYDSDKSGYMEGDEIEAFLKDLLKADDQTVSPQRISDYKNFIMDHYDENNDGKIGLKELAMILPPEENFFARFQGKKCLSKADFDAVFDHYDTDNNGEIEGSELLVLLRDVMKRMGLEPDDGLELEKMKDVVLEVSDKDNDGKLSKSELSLLLSDMNE</sequence>
<dbReference type="GO" id="GO:0045202">
    <property type="term" value="C:synapse"/>
    <property type="evidence" value="ECO:0007669"/>
    <property type="project" value="TreeGrafter"/>
</dbReference>
<organism evidence="9 10">
    <name type="scientific">Pocillopora meandrina</name>
    <dbReference type="NCBI Taxonomy" id="46732"/>
    <lineage>
        <taxon>Eukaryota</taxon>
        <taxon>Metazoa</taxon>
        <taxon>Cnidaria</taxon>
        <taxon>Anthozoa</taxon>
        <taxon>Hexacorallia</taxon>
        <taxon>Scleractinia</taxon>
        <taxon>Astrocoeniina</taxon>
        <taxon>Pocilloporidae</taxon>
        <taxon>Pocillopora</taxon>
    </lineage>
</organism>
<dbReference type="GO" id="GO:0000781">
    <property type="term" value="C:chromosome, telomeric region"/>
    <property type="evidence" value="ECO:0007669"/>
    <property type="project" value="UniProtKB-SubCell"/>
</dbReference>
<feature type="domain" description="EF-hand" evidence="8">
    <location>
        <begin position="877"/>
        <end position="912"/>
    </location>
</feature>
<keyword evidence="6" id="KW-0539">Nucleus</keyword>
<dbReference type="Pfam" id="PF13202">
    <property type="entry name" value="EF-hand_5"/>
    <property type="match status" value="1"/>
</dbReference>
<dbReference type="GO" id="GO:0043005">
    <property type="term" value="C:neuron projection"/>
    <property type="evidence" value="ECO:0007669"/>
    <property type="project" value="TreeGrafter"/>
</dbReference>
<feature type="compositionally biased region" description="Polar residues" evidence="7">
    <location>
        <begin position="690"/>
        <end position="699"/>
    </location>
</feature>
<evidence type="ECO:0000256" key="3">
    <source>
        <dbReference type="ARBA" id="ARBA00022454"/>
    </source>
</evidence>
<dbReference type="Gene3D" id="1.10.238.10">
    <property type="entry name" value="EF-hand"/>
    <property type="match status" value="3"/>
</dbReference>
<evidence type="ECO:0000313" key="9">
    <source>
        <dbReference type="EMBL" id="CAH3041445.1"/>
    </source>
</evidence>
<dbReference type="Pfam" id="PF13833">
    <property type="entry name" value="EF-hand_8"/>
    <property type="match status" value="1"/>
</dbReference>
<protein>
    <recommendedName>
        <fullName evidence="8">EF-hand domain-containing protein</fullName>
    </recommendedName>
</protein>
<dbReference type="PANTHER" id="PTHR19972">
    <property type="entry name" value="CALBINDIN"/>
    <property type="match status" value="1"/>
</dbReference>
<dbReference type="PROSITE" id="PS00018">
    <property type="entry name" value="EF_HAND_1"/>
    <property type="match status" value="6"/>
</dbReference>
<keyword evidence="10" id="KW-1185">Reference proteome</keyword>
<feature type="domain" description="EF-hand" evidence="8">
    <location>
        <begin position="921"/>
        <end position="956"/>
    </location>
</feature>
<name>A0AAU9W284_9CNID</name>
<feature type="region of interest" description="Disordered" evidence="7">
    <location>
        <begin position="365"/>
        <end position="413"/>
    </location>
</feature>
<dbReference type="GO" id="GO:0005829">
    <property type="term" value="C:cytosol"/>
    <property type="evidence" value="ECO:0007669"/>
    <property type="project" value="TreeGrafter"/>
</dbReference>
<feature type="compositionally biased region" description="Basic and acidic residues" evidence="7">
    <location>
        <begin position="598"/>
        <end position="618"/>
    </location>
</feature>
<feature type="domain" description="EF-hand" evidence="8">
    <location>
        <begin position="829"/>
        <end position="864"/>
    </location>
</feature>
<dbReference type="InterPro" id="IPR051001">
    <property type="entry name" value="Calbindin_Ca-bind"/>
</dbReference>
<dbReference type="InterPro" id="IPR019437">
    <property type="entry name" value="TPP1/Est3"/>
</dbReference>
<dbReference type="EMBL" id="CALNXJ010000006">
    <property type="protein sequence ID" value="CAH3041445.1"/>
    <property type="molecule type" value="Genomic_DNA"/>
</dbReference>
<dbReference type="InterPro" id="IPR011992">
    <property type="entry name" value="EF-hand-dom_pair"/>
</dbReference>
<dbReference type="PANTHER" id="PTHR19972:SF10">
    <property type="entry name" value="CALBINDIN-32"/>
    <property type="match status" value="1"/>
</dbReference>
<dbReference type="Pfam" id="PF13499">
    <property type="entry name" value="EF-hand_7"/>
    <property type="match status" value="1"/>
</dbReference>
<reference evidence="9 10" key="1">
    <citation type="submission" date="2022-05" db="EMBL/GenBank/DDBJ databases">
        <authorList>
            <consortium name="Genoscope - CEA"/>
            <person name="William W."/>
        </authorList>
    </citation>
    <scope>NUCLEOTIDE SEQUENCE [LARGE SCALE GENOMIC DNA]</scope>
</reference>
<dbReference type="Pfam" id="PF10341">
    <property type="entry name" value="TPP1"/>
    <property type="match status" value="1"/>
</dbReference>
<feature type="domain" description="EF-hand" evidence="8">
    <location>
        <begin position="966"/>
        <end position="1001"/>
    </location>
</feature>
<dbReference type="GO" id="GO:0042162">
    <property type="term" value="F:telomeric DNA binding"/>
    <property type="evidence" value="ECO:0007669"/>
    <property type="project" value="InterPro"/>
</dbReference>
<evidence type="ECO:0000313" key="10">
    <source>
        <dbReference type="Proteomes" id="UP001159428"/>
    </source>
</evidence>
<evidence type="ECO:0000256" key="4">
    <source>
        <dbReference type="ARBA" id="ARBA00022837"/>
    </source>
</evidence>
<dbReference type="GO" id="GO:0007004">
    <property type="term" value="P:telomere maintenance via telomerase"/>
    <property type="evidence" value="ECO:0007669"/>
    <property type="project" value="InterPro"/>
</dbReference>
<gene>
    <name evidence="9" type="ORF">PMEA_00029215</name>
</gene>
<evidence type="ECO:0000256" key="5">
    <source>
        <dbReference type="ARBA" id="ARBA00022895"/>
    </source>
</evidence>
<dbReference type="GO" id="GO:0051480">
    <property type="term" value="P:regulation of cytosolic calcium ion concentration"/>
    <property type="evidence" value="ECO:0007669"/>
    <property type="project" value="TreeGrafter"/>
</dbReference>
<dbReference type="PROSITE" id="PS50222">
    <property type="entry name" value="EF_HAND_2"/>
    <property type="match status" value="5"/>
</dbReference>
<feature type="domain" description="EF-hand" evidence="8">
    <location>
        <begin position="784"/>
        <end position="819"/>
    </location>
</feature>
<keyword evidence="3" id="KW-0158">Chromosome</keyword>
<keyword evidence="5" id="KW-0779">Telomere</keyword>
<proteinExistence type="predicted"/>
<feature type="compositionally biased region" description="Polar residues" evidence="7">
    <location>
        <begin position="627"/>
        <end position="642"/>
    </location>
</feature>
<keyword evidence="4" id="KW-0106">Calcium</keyword>
<dbReference type="GO" id="GO:0005509">
    <property type="term" value="F:calcium ion binding"/>
    <property type="evidence" value="ECO:0007669"/>
    <property type="project" value="InterPro"/>
</dbReference>
<dbReference type="Proteomes" id="UP001159428">
    <property type="component" value="Unassembled WGS sequence"/>
</dbReference>
<dbReference type="SUPFAM" id="SSF47473">
    <property type="entry name" value="EF-hand"/>
    <property type="match status" value="2"/>
</dbReference>
<dbReference type="InterPro" id="IPR002048">
    <property type="entry name" value="EF_hand_dom"/>
</dbReference>
<comment type="caution">
    <text evidence="9">The sequence shown here is derived from an EMBL/GenBank/DDBJ whole genome shotgun (WGS) entry which is preliminary data.</text>
</comment>
<comment type="subcellular location">
    <subcellularLocation>
        <location evidence="2">Chromosome</location>
        <location evidence="2">Telomere</location>
    </subcellularLocation>
    <subcellularLocation>
        <location evidence="1">Nucleus</location>
    </subcellularLocation>
</comment>
<dbReference type="AlphaFoldDB" id="A0AAU9W284"/>
<feature type="compositionally biased region" description="Polar residues" evidence="7">
    <location>
        <begin position="525"/>
        <end position="535"/>
    </location>
</feature>
<feature type="region of interest" description="Disordered" evidence="7">
    <location>
        <begin position="594"/>
        <end position="642"/>
    </location>
</feature>
<dbReference type="Gene3D" id="2.40.50.960">
    <property type="match status" value="1"/>
</dbReference>